<proteinExistence type="inferred from homology"/>
<dbReference type="CDD" id="cd01347">
    <property type="entry name" value="ligand_gated_channel"/>
    <property type="match status" value="1"/>
</dbReference>
<evidence type="ECO:0000313" key="15">
    <source>
        <dbReference type="Proteomes" id="UP000732105"/>
    </source>
</evidence>
<feature type="domain" description="TonB-dependent receptor-like beta-barrel" evidence="12">
    <location>
        <begin position="304"/>
        <end position="720"/>
    </location>
</feature>
<gene>
    <name evidence="14" type="ORF">ELS83_00990</name>
</gene>
<feature type="domain" description="TonB-dependent receptor plug" evidence="13">
    <location>
        <begin position="119"/>
        <end position="222"/>
    </location>
</feature>
<dbReference type="InterPro" id="IPR000531">
    <property type="entry name" value="Beta-barrel_TonB"/>
</dbReference>
<evidence type="ECO:0000256" key="5">
    <source>
        <dbReference type="ARBA" id="ARBA00022729"/>
    </source>
</evidence>
<dbReference type="Pfam" id="PF00593">
    <property type="entry name" value="TonB_dep_Rec_b-barrel"/>
    <property type="match status" value="1"/>
</dbReference>
<evidence type="ECO:0000256" key="4">
    <source>
        <dbReference type="ARBA" id="ARBA00022692"/>
    </source>
</evidence>
<dbReference type="SUPFAM" id="SSF49452">
    <property type="entry name" value="Starch-binding domain-like"/>
    <property type="match status" value="1"/>
</dbReference>
<accession>A0ABX1WR16</accession>
<evidence type="ECO:0000256" key="1">
    <source>
        <dbReference type="ARBA" id="ARBA00004571"/>
    </source>
</evidence>
<evidence type="ECO:0000256" key="6">
    <source>
        <dbReference type="ARBA" id="ARBA00023077"/>
    </source>
</evidence>
<organism evidence="14 15">
    <name type="scientific">Marinifilum caeruleilacunae</name>
    <dbReference type="NCBI Taxonomy" id="2499076"/>
    <lineage>
        <taxon>Bacteria</taxon>
        <taxon>Pseudomonadati</taxon>
        <taxon>Bacteroidota</taxon>
        <taxon>Bacteroidia</taxon>
        <taxon>Marinilabiliales</taxon>
        <taxon>Marinifilaceae</taxon>
    </lineage>
</organism>
<keyword evidence="3 10" id="KW-1134">Transmembrane beta strand</keyword>
<evidence type="ECO:0000256" key="2">
    <source>
        <dbReference type="ARBA" id="ARBA00022448"/>
    </source>
</evidence>
<keyword evidence="4 10" id="KW-0812">Transmembrane</keyword>
<evidence type="ECO:0000256" key="11">
    <source>
        <dbReference type="RuleBase" id="RU003357"/>
    </source>
</evidence>
<dbReference type="SUPFAM" id="SSF56935">
    <property type="entry name" value="Porins"/>
    <property type="match status" value="1"/>
</dbReference>
<dbReference type="InterPro" id="IPR039426">
    <property type="entry name" value="TonB-dep_rcpt-like"/>
</dbReference>
<keyword evidence="5" id="KW-0732">Signal</keyword>
<dbReference type="Pfam" id="PF13715">
    <property type="entry name" value="CarbopepD_reg_2"/>
    <property type="match status" value="1"/>
</dbReference>
<keyword evidence="15" id="KW-1185">Reference proteome</keyword>
<dbReference type="InterPro" id="IPR012910">
    <property type="entry name" value="Plug_dom"/>
</dbReference>
<dbReference type="InterPro" id="IPR036942">
    <property type="entry name" value="Beta-barrel_TonB_sf"/>
</dbReference>
<dbReference type="InterPro" id="IPR013784">
    <property type="entry name" value="Carb-bd-like_fold"/>
</dbReference>
<dbReference type="Pfam" id="PF07715">
    <property type="entry name" value="Plug"/>
    <property type="match status" value="1"/>
</dbReference>
<evidence type="ECO:0000256" key="3">
    <source>
        <dbReference type="ARBA" id="ARBA00022452"/>
    </source>
</evidence>
<dbReference type="Proteomes" id="UP000732105">
    <property type="component" value="Unassembled WGS sequence"/>
</dbReference>
<protein>
    <submittedName>
        <fullName evidence="14">TonB-dependent receptor</fullName>
    </submittedName>
</protein>
<dbReference type="Gene3D" id="2.60.40.1120">
    <property type="entry name" value="Carboxypeptidase-like, regulatory domain"/>
    <property type="match status" value="1"/>
</dbReference>
<comment type="subcellular location">
    <subcellularLocation>
        <location evidence="1 10">Cell outer membrane</location>
        <topology evidence="1 10">Multi-pass membrane protein</topology>
    </subcellularLocation>
</comment>
<evidence type="ECO:0000256" key="7">
    <source>
        <dbReference type="ARBA" id="ARBA00023136"/>
    </source>
</evidence>
<name>A0ABX1WR16_9BACT</name>
<reference evidence="14 15" key="1">
    <citation type="submission" date="2018-12" db="EMBL/GenBank/DDBJ databases">
        <title>Marinifilum JC070 sp. nov., a marine bacterium isolated from Yongle Blue Hole in the South China Sea.</title>
        <authorList>
            <person name="Fu T."/>
        </authorList>
    </citation>
    <scope>NUCLEOTIDE SEQUENCE [LARGE SCALE GENOMIC DNA]</scope>
    <source>
        <strain evidence="14 15">JC070</strain>
    </source>
</reference>
<evidence type="ECO:0000256" key="8">
    <source>
        <dbReference type="ARBA" id="ARBA00023170"/>
    </source>
</evidence>
<keyword evidence="6 11" id="KW-0798">TonB box</keyword>
<dbReference type="Gene3D" id="2.40.170.20">
    <property type="entry name" value="TonB-dependent receptor, beta-barrel domain"/>
    <property type="match status" value="1"/>
</dbReference>
<dbReference type="PANTHER" id="PTHR30069">
    <property type="entry name" value="TONB-DEPENDENT OUTER MEMBRANE RECEPTOR"/>
    <property type="match status" value="1"/>
</dbReference>
<evidence type="ECO:0000313" key="14">
    <source>
        <dbReference type="EMBL" id="NOU58373.1"/>
    </source>
</evidence>
<dbReference type="InterPro" id="IPR037066">
    <property type="entry name" value="Plug_dom_sf"/>
</dbReference>
<comment type="caution">
    <text evidence="14">The sequence shown here is derived from an EMBL/GenBank/DDBJ whole genome shotgun (WGS) entry which is preliminary data.</text>
</comment>
<keyword evidence="9 10" id="KW-0998">Cell outer membrane</keyword>
<dbReference type="RefSeq" id="WP_171593629.1">
    <property type="nucleotide sequence ID" value="NZ_RZNH01000001.1"/>
</dbReference>
<comment type="similarity">
    <text evidence="10 11">Belongs to the TonB-dependent receptor family.</text>
</comment>
<keyword evidence="8 14" id="KW-0675">Receptor</keyword>
<keyword evidence="7 10" id="KW-0472">Membrane</keyword>
<keyword evidence="2 10" id="KW-0813">Transport</keyword>
<evidence type="ECO:0000259" key="13">
    <source>
        <dbReference type="Pfam" id="PF07715"/>
    </source>
</evidence>
<dbReference type="Gene3D" id="2.170.130.10">
    <property type="entry name" value="TonB-dependent receptor, plug domain"/>
    <property type="match status" value="1"/>
</dbReference>
<evidence type="ECO:0000256" key="10">
    <source>
        <dbReference type="PROSITE-ProRule" id="PRU01360"/>
    </source>
</evidence>
<dbReference type="EMBL" id="RZNH01000001">
    <property type="protein sequence ID" value="NOU58373.1"/>
    <property type="molecule type" value="Genomic_DNA"/>
</dbReference>
<dbReference type="PANTHER" id="PTHR30069:SF29">
    <property type="entry name" value="HEMOGLOBIN AND HEMOGLOBIN-HAPTOGLOBIN-BINDING PROTEIN 1-RELATED"/>
    <property type="match status" value="1"/>
</dbReference>
<dbReference type="PROSITE" id="PS52016">
    <property type="entry name" value="TONB_DEPENDENT_REC_3"/>
    <property type="match status" value="1"/>
</dbReference>
<evidence type="ECO:0000259" key="12">
    <source>
        <dbReference type="Pfam" id="PF00593"/>
    </source>
</evidence>
<evidence type="ECO:0000256" key="9">
    <source>
        <dbReference type="ARBA" id="ARBA00023237"/>
    </source>
</evidence>
<sequence length="752" mass="86759">MHKIFCVLLMQVLCIAAFSQKLSLKGKVYDNNSKEGIEYAYIYLDGIQSSSVSQNGGYYSLENLQKGKYKLCVSVLGYQAFSKDIELITSQKFDIGLDPKSFSIEPIVITGTGTQHRIDKVPVQTEIISKKDIAEQSGRNIEEILSGISSSIDYTSSSMGSNIKINGLGKDYVLILLNGKRLTGGVGGYADLSRINSDDIEQIEVVKGASSTLYGSDAIAGVINIITKKVKGKFSATSSSRLGAYGDFKQLNSFTFSKDKLSGKTTFNYKQKAGYQLNSMKYNNKWESNHDLPYLVRTHYKPTNKSKAYTIRQFLGYEVNQKLSIDLNLSWYEKTLYFPFKAQMHNYYYNDRSVSLGGRYQLKNKNYLSFNFDVDNYLYYTEYPYKYNETYITSKDVIKKTYYPGDRFKNSDVVHVISQLKGVFNLNDKHKLSLGSEIKGEYLEAKYRLNNPEASAYTYSLYAQDEFKLANKLDIVAGIRSLYHDKSGFSLTPKLTMMYKEDQFTHRFTYSNGYKSPTLKELYYYYESNRMGMYRLYLGNEDLKAQKSHYFALSSEFKANKFRTGLSLYLNRIYDKIDYKIIPTSYDHARRGIEETKKRYNIDKARTLGADWHMSFPIYTKLFLSGNYSYVSARNITQDIRLNGVSEHSATWKLSWTERWNSQKLNINLSGVYKSDRFYLEEDLERSYADPYQLWKLSSSYSFKKWKHYKIRLTAGIDNLFDDVDDRPYGSHYSTLNPGRTLFIGLNVDFAN</sequence>